<keyword evidence="1" id="KW-0472">Membrane</keyword>
<gene>
    <name evidence="2" type="ORF">MNBD_ACTINO01-1870</name>
</gene>
<accession>A0A3B0T9P4</accession>
<dbReference type="EMBL" id="UOEI01000432">
    <property type="protein sequence ID" value="VAW05534.1"/>
    <property type="molecule type" value="Genomic_DNA"/>
</dbReference>
<feature type="transmembrane region" description="Helical" evidence="1">
    <location>
        <begin position="91"/>
        <end position="112"/>
    </location>
</feature>
<protein>
    <submittedName>
        <fullName evidence="2">Uncharacterized protein</fullName>
    </submittedName>
</protein>
<feature type="transmembrane region" description="Helical" evidence="1">
    <location>
        <begin position="55"/>
        <end position="79"/>
    </location>
</feature>
<keyword evidence="1" id="KW-1133">Transmembrane helix</keyword>
<feature type="transmembrane region" description="Helical" evidence="1">
    <location>
        <begin position="124"/>
        <end position="149"/>
    </location>
</feature>
<sequence>MKPSYGTSLIVGAVAGLFLAVAMFLLLASLGAVSSLQPAIETSSVEPVFSMPASTLWWMTILVGGFSGALLGVITKAVAAIIDPDVSPAPVWFIAPLGAMVGAVIGVVVFPLGVTVVGTLTEGIATVTVTQMVVLLATAGFLGGAIVVWQSYLLARPPVHEGDPELLAT</sequence>
<reference evidence="2" key="1">
    <citation type="submission" date="2018-06" db="EMBL/GenBank/DDBJ databases">
        <authorList>
            <person name="Zhirakovskaya E."/>
        </authorList>
    </citation>
    <scope>NUCLEOTIDE SEQUENCE</scope>
</reference>
<evidence type="ECO:0000313" key="2">
    <source>
        <dbReference type="EMBL" id="VAW05534.1"/>
    </source>
</evidence>
<dbReference type="AlphaFoldDB" id="A0A3B0T9P4"/>
<proteinExistence type="predicted"/>
<organism evidence="2">
    <name type="scientific">hydrothermal vent metagenome</name>
    <dbReference type="NCBI Taxonomy" id="652676"/>
    <lineage>
        <taxon>unclassified sequences</taxon>
        <taxon>metagenomes</taxon>
        <taxon>ecological metagenomes</taxon>
    </lineage>
</organism>
<keyword evidence="1" id="KW-0812">Transmembrane</keyword>
<evidence type="ECO:0000256" key="1">
    <source>
        <dbReference type="SAM" id="Phobius"/>
    </source>
</evidence>
<name>A0A3B0T9P4_9ZZZZ</name>